<comment type="caution">
    <text evidence="1">The sequence shown here is derived from an EMBL/GenBank/DDBJ whole genome shotgun (WGS) entry which is preliminary data.</text>
</comment>
<evidence type="ECO:0000313" key="2">
    <source>
        <dbReference type="Proteomes" id="UP001054837"/>
    </source>
</evidence>
<gene>
    <name evidence="1" type="ORF">CDAR_223641</name>
</gene>
<reference evidence="1 2" key="1">
    <citation type="submission" date="2021-06" db="EMBL/GenBank/DDBJ databases">
        <title>Caerostris darwini draft genome.</title>
        <authorList>
            <person name="Kono N."/>
            <person name="Arakawa K."/>
        </authorList>
    </citation>
    <scope>NUCLEOTIDE SEQUENCE [LARGE SCALE GENOMIC DNA]</scope>
</reference>
<proteinExistence type="predicted"/>
<sequence length="132" mass="14693">MTNTTEIAEAFTSCAETLSSTSHASYESMQVVFNVTIHNELHRSVSRRSNIGRNAGVLTSVTRHDLLEGHDGGVFECLHRRITVGQKRLPIFQPMESHGRIALDDDAHQLGPGLLVHRDALPEVMGVDHWRN</sequence>
<keyword evidence="2" id="KW-1185">Reference proteome</keyword>
<organism evidence="1 2">
    <name type="scientific">Caerostris darwini</name>
    <dbReference type="NCBI Taxonomy" id="1538125"/>
    <lineage>
        <taxon>Eukaryota</taxon>
        <taxon>Metazoa</taxon>
        <taxon>Ecdysozoa</taxon>
        <taxon>Arthropoda</taxon>
        <taxon>Chelicerata</taxon>
        <taxon>Arachnida</taxon>
        <taxon>Araneae</taxon>
        <taxon>Araneomorphae</taxon>
        <taxon>Entelegynae</taxon>
        <taxon>Araneoidea</taxon>
        <taxon>Araneidae</taxon>
        <taxon>Caerostris</taxon>
    </lineage>
</organism>
<dbReference type="AlphaFoldDB" id="A0AAV4RYF6"/>
<evidence type="ECO:0000313" key="1">
    <source>
        <dbReference type="EMBL" id="GIY26470.1"/>
    </source>
</evidence>
<name>A0AAV4RYF6_9ARAC</name>
<dbReference type="EMBL" id="BPLQ01006946">
    <property type="protein sequence ID" value="GIY26470.1"/>
    <property type="molecule type" value="Genomic_DNA"/>
</dbReference>
<dbReference type="Proteomes" id="UP001054837">
    <property type="component" value="Unassembled WGS sequence"/>
</dbReference>
<accession>A0AAV4RYF6</accession>
<protein>
    <submittedName>
        <fullName evidence="1">Uncharacterized protein</fullName>
    </submittedName>
</protein>